<organism evidence="9 10">
    <name type="scientific">Polymorphobacter multimanifer</name>
    <dbReference type="NCBI Taxonomy" id="1070431"/>
    <lineage>
        <taxon>Bacteria</taxon>
        <taxon>Pseudomonadati</taxon>
        <taxon>Pseudomonadota</taxon>
        <taxon>Alphaproteobacteria</taxon>
        <taxon>Sphingomonadales</taxon>
        <taxon>Sphingosinicellaceae</taxon>
        <taxon>Polymorphobacter</taxon>
    </lineage>
</organism>
<dbReference type="InterPro" id="IPR001789">
    <property type="entry name" value="Sig_transdc_resp-reg_receiver"/>
</dbReference>
<dbReference type="InterPro" id="IPR036388">
    <property type="entry name" value="WH-like_DNA-bd_sf"/>
</dbReference>
<name>A0A841LA91_9SPHN</name>
<keyword evidence="1 6" id="KW-0597">Phosphoprotein</keyword>
<reference evidence="9 10" key="1">
    <citation type="submission" date="2020-08" db="EMBL/GenBank/DDBJ databases">
        <title>Genomic Encyclopedia of Type Strains, Phase IV (KMG-IV): sequencing the most valuable type-strain genomes for metagenomic binning, comparative biology and taxonomic classification.</title>
        <authorList>
            <person name="Goeker M."/>
        </authorList>
    </citation>
    <scope>NUCLEOTIDE SEQUENCE [LARGE SCALE GENOMIC DNA]</scope>
    <source>
        <strain evidence="9 10">DSM 102189</strain>
    </source>
</reference>
<sequence length="214" mass="23358">MTTGVTIARVAERAVFVVDDDPLVRESTDMWLTSAGYQVEQFEDPGAFLEALPDLEPGCVLLDMRMPGLDGLAVLEKAQPWLSAHPVIVMTGHGDVALAVRVMKLGAADFIEKPFRRPDLLATLDQAFQELEGKPGNTAERQEAVRLIGGLTPRESDVLQGLMEGLSNKSLAQRLDLSPRTVEMHRANMMKRLGVRSLSEALKLGLVADLRSKG</sequence>
<dbReference type="PANTHER" id="PTHR44688">
    <property type="entry name" value="DNA-BINDING TRANSCRIPTIONAL ACTIVATOR DEVR_DOSR"/>
    <property type="match status" value="1"/>
</dbReference>
<dbReference type="InterPro" id="IPR016032">
    <property type="entry name" value="Sig_transdc_resp-reg_C-effctor"/>
</dbReference>
<proteinExistence type="predicted"/>
<dbReference type="PRINTS" id="PR00038">
    <property type="entry name" value="HTHLUXR"/>
</dbReference>
<comment type="caution">
    <text evidence="9">The sequence shown here is derived from an EMBL/GenBank/DDBJ whole genome shotgun (WGS) entry which is preliminary data.</text>
</comment>
<evidence type="ECO:0000259" key="8">
    <source>
        <dbReference type="PROSITE" id="PS50110"/>
    </source>
</evidence>
<dbReference type="FunFam" id="3.40.50.2300:FF:000018">
    <property type="entry name" value="DNA-binding transcriptional regulator NtrC"/>
    <property type="match status" value="1"/>
</dbReference>
<feature type="modified residue" description="4-aspartylphosphate" evidence="6">
    <location>
        <position position="63"/>
    </location>
</feature>
<dbReference type="GO" id="GO:0000160">
    <property type="term" value="P:phosphorelay signal transduction system"/>
    <property type="evidence" value="ECO:0007669"/>
    <property type="project" value="UniProtKB-KW"/>
</dbReference>
<evidence type="ECO:0000256" key="6">
    <source>
        <dbReference type="PROSITE-ProRule" id="PRU00169"/>
    </source>
</evidence>
<dbReference type="CDD" id="cd06170">
    <property type="entry name" value="LuxR_C_like"/>
    <property type="match status" value="1"/>
</dbReference>
<dbReference type="AlphaFoldDB" id="A0A841LA91"/>
<evidence type="ECO:0000256" key="4">
    <source>
        <dbReference type="ARBA" id="ARBA00023125"/>
    </source>
</evidence>
<keyword evidence="2" id="KW-0902">Two-component regulatory system</keyword>
<dbReference type="SMART" id="SM00421">
    <property type="entry name" value="HTH_LUXR"/>
    <property type="match status" value="1"/>
</dbReference>
<dbReference type="InterPro" id="IPR000792">
    <property type="entry name" value="Tscrpt_reg_LuxR_C"/>
</dbReference>
<dbReference type="PROSITE" id="PS50043">
    <property type="entry name" value="HTH_LUXR_2"/>
    <property type="match status" value="1"/>
</dbReference>
<evidence type="ECO:0000256" key="3">
    <source>
        <dbReference type="ARBA" id="ARBA00023015"/>
    </source>
</evidence>
<dbReference type="SMART" id="SM00448">
    <property type="entry name" value="REC"/>
    <property type="match status" value="1"/>
</dbReference>
<dbReference type="EMBL" id="JACIIV010000005">
    <property type="protein sequence ID" value="MBB6226745.1"/>
    <property type="molecule type" value="Genomic_DNA"/>
</dbReference>
<dbReference type="PANTHER" id="PTHR44688:SF16">
    <property type="entry name" value="DNA-BINDING TRANSCRIPTIONAL ACTIVATOR DEVR_DOSR"/>
    <property type="match status" value="1"/>
</dbReference>
<evidence type="ECO:0000256" key="1">
    <source>
        <dbReference type="ARBA" id="ARBA00022553"/>
    </source>
</evidence>
<dbReference type="Gene3D" id="3.40.50.2300">
    <property type="match status" value="1"/>
</dbReference>
<dbReference type="InterPro" id="IPR011006">
    <property type="entry name" value="CheY-like_superfamily"/>
</dbReference>
<evidence type="ECO:0000256" key="5">
    <source>
        <dbReference type="ARBA" id="ARBA00023163"/>
    </source>
</evidence>
<evidence type="ECO:0000313" key="9">
    <source>
        <dbReference type="EMBL" id="MBB6226745.1"/>
    </source>
</evidence>
<evidence type="ECO:0000313" key="10">
    <source>
        <dbReference type="Proteomes" id="UP000538147"/>
    </source>
</evidence>
<gene>
    <name evidence="9" type="ORF">FHS79_000903</name>
</gene>
<evidence type="ECO:0000259" key="7">
    <source>
        <dbReference type="PROSITE" id="PS50043"/>
    </source>
</evidence>
<dbReference type="GO" id="GO:0006355">
    <property type="term" value="P:regulation of DNA-templated transcription"/>
    <property type="evidence" value="ECO:0007669"/>
    <property type="project" value="InterPro"/>
</dbReference>
<dbReference type="Proteomes" id="UP000538147">
    <property type="component" value="Unassembled WGS sequence"/>
</dbReference>
<dbReference type="Pfam" id="PF00072">
    <property type="entry name" value="Response_reg"/>
    <property type="match status" value="1"/>
</dbReference>
<accession>A0A841LA91</accession>
<dbReference type="PROSITE" id="PS50110">
    <property type="entry name" value="RESPONSE_REGULATORY"/>
    <property type="match status" value="1"/>
</dbReference>
<dbReference type="Pfam" id="PF00196">
    <property type="entry name" value="GerE"/>
    <property type="match status" value="1"/>
</dbReference>
<dbReference type="RefSeq" id="WP_184196027.1">
    <property type="nucleotide sequence ID" value="NZ_BMOX01000009.1"/>
</dbReference>
<keyword evidence="4" id="KW-0238">DNA-binding</keyword>
<protein>
    <submittedName>
        <fullName evidence="9">Two-component system response regulator FixJ</fullName>
    </submittedName>
</protein>
<feature type="domain" description="Response regulatory" evidence="8">
    <location>
        <begin position="14"/>
        <end position="128"/>
    </location>
</feature>
<keyword evidence="3" id="KW-0805">Transcription regulation</keyword>
<feature type="domain" description="HTH luxR-type" evidence="7">
    <location>
        <begin position="144"/>
        <end position="209"/>
    </location>
</feature>
<keyword evidence="10" id="KW-1185">Reference proteome</keyword>
<keyword evidence="5" id="KW-0804">Transcription</keyword>
<evidence type="ECO:0000256" key="2">
    <source>
        <dbReference type="ARBA" id="ARBA00023012"/>
    </source>
</evidence>
<dbReference type="Gene3D" id="1.10.10.10">
    <property type="entry name" value="Winged helix-like DNA-binding domain superfamily/Winged helix DNA-binding domain"/>
    <property type="match status" value="1"/>
</dbReference>
<dbReference type="SUPFAM" id="SSF46894">
    <property type="entry name" value="C-terminal effector domain of the bipartite response regulators"/>
    <property type="match status" value="1"/>
</dbReference>
<dbReference type="SUPFAM" id="SSF52172">
    <property type="entry name" value="CheY-like"/>
    <property type="match status" value="1"/>
</dbReference>
<dbReference type="GO" id="GO:0003677">
    <property type="term" value="F:DNA binding"/>
    <property type="evidence" value="ECO:0007669"/>
    <property type="project" value="UniProtKB-KW"/>
</dbReference>